<dbReference type="OrthoDB" id="6623712at2"/>
<dbReference type="PANTHER" id="PTHR33799">
    <property type="entry name" value="PTS PERMEASE-RELATED-RELATED"/>
    <property type="match status" value="1"/>
</dbReference>
<evidence type="ECO:0000256" key="1">
    <source>
        <dbReference type="ARBA" id="ARBA00022679"/>
    </source>
</evidence>
<organism evidence="3 5">
    <name type="scientific">Holdemania massiliensis</name>
    <dbReference type="NCBI Taxonomy" id="1468449"/>
    <lineage>
        <taxon>Bacteria</taxon>
        <taxon>Bacillati</taxon>
        <taxon>Bacillota</taxon>
        <taxon>Erysipelotrichia</taxon>
        <taxon>Erysipelotrichales</taxon>
        <taxon>Erysipelotrichaceae</taxon>
        <taxon>Holdemania</taxon>
    </lineage>
</organism>
<comment type="caution">
    <text evidence="3">The sequence shown here is derived from an EMBL/GenBank/DDBJ whole genome shotgun (WGS) entry which is preliminary data.</text>
</comment>
<dbReference type="AlphaFoldDB" id="A0A6N7SBT5"/>
<evidence type="ECO:0000313" key="4">
    <source>
        <dbReference type="EMBL" id="MSC35094.1"/>
    </source>
</evidence>
<dbReference type="GO" id="GO:0016740">
    <property type="term" value="F:transferase activity"/>
    <property type="evidence" value="ECO:0007669"/>
    <property type="project" value="UniProtKB-KW"/>
</dbReference>
<keyword evidence="1" id="KW-0808">Transferase</keyword>
<dbReference type="InterPro" id="IPR004701">
    <property type="entry name" value="PTS_EIIA_man-typ"/>
</dbReference>
<dbReference type="PANTHER" id="PTHR33799:SF1">
    <property type="entry name" value="PTS SYSTEM MANNOSE-SPECIFIC EIIAB COMPONENT-RELATED"/>
    <property type="match status" value="1"/>
</dbReference>
<dbReference type="PROSITE" id="PS51257">
    <property type="entry name" value="PROKAR_LIPOPROTEIN"/>
    <property type="match status" value="1"/>
</dbReference>
<dbReference type="Proteomes" id="UP000480929">
    <property type="component" value="Unassembled WGS sequence"/>
</dbReference>
<dbReference type="Gene3D" id="3.40.50.510">
    <property type="entry name" value="Phosphotransferase system, mannose-type IIA component"/>
    <property type="match status" value="1"/>
</dbReference>
<dbReference type="GO" id="GO:0009401">
    <property type="term" value="P:phosphoenolpyruvate-dependent sugar phosphotransferase system"/>
    <property type="evidence" value="ECO:0007669"/>
    <property type="project" value="InterPro"/>
</dbReference>
<dbReference type="GO" id="GO:0016020">
    <property type="term" value="C:membrane"/>
    <property type="evidence" value="ECO:0007669"/>
    <property type="project" value="InterPro"/>
</dbReference>
<keyword evidence="6" id="KW-1185">Reference proteome</keyword>
<protein>
    <submittedName>
        <fullName evidence="3">PTS mannose transporter subunit IIB</fullName>
    </submittedName>
</protein>
<proteinExistence type="predicted"/>
<dbReference type="RefSeq" id="WP_154240628.1">
    <property type="nucleotide sequence ID" value="NZ_CALJPI010000267.1"/>
</dbReference>
<dbReference type="InterPro" id="IPR036662">
    <property type="entry name" value="PTS_EIIA_man-typ_sf"/>
</dbReference>
<gene>
    <name evidence="4" type="ORF">GKD88_18425</name>
    <name evidence="3" type="ORF">GKE08_18515</name>
</gene>
<dbReference type="SUPFAM" id="SSF53062">
    <property type="entry name" value="PTS system fructose IIA component-like"/>
    <property type="match status" value="1"/>
</dbReference>
<dbReference type="Pfam" id="PF03610">
    <property type="entry name" value="EIIA-man"/>
    <property type="match status" value="1"/>
</dbReference>
<feature type="domain" description="PTS EIIA type-4" evidence="2">
    <location>
        <begin position="1"/>
        <end position="122"/>
    </location>
</feature>
<dbReference type="EMBL" id="WKPJ01000052">
    <property type="protein sequence ID" value="MSA91317.1"/>
    <property type="molecule type" value="Genomic_DNA"/>
</dbReference>
<evidence type="ECO:0000259" key="2">
    <source>
        <dbReference type="PROSITE" id="PS51096"/>
    </source>
</evidence>
<dbReference type="InterPro" id="IPR051471">
    <property type="entry name" value="Bacterial_PTS_sugar_comp"/>
</dbReference>
<dbReference type="Proteomes" id="UP000433575">
    <property type="component" value="Unassembled WGS sequence"/>
</dbReference>
<dbReference type="EMBL" id="WKPI01000055">
    <property type="protein sequence ID" value="MSC35094.1"/>
    <property type="molecule type" value="Genomic_DNA"/>
</dbReference>
<reference evidence="5 6" key="1">
    <citation type="journal article" date="2019" name="Nat. Med.">
        <title>A library of human gut bacterial isolates paired with longitudinal multiomics data enables mechanistic microbiome research.</title>
        <authorList>
            <person name="Poyet M."/>
            <person name="Groussin M."/>
            <person name="Gibbons S.M."/>
            <person name="Avila-Pacheco J."/>
            <person name="Jiang X."/>
            <person name="Kearney S.M."/>
            <person name="Perrotta A.R."/>
            <person name="Berdy B."/>
            <person name="Zhao S."/>
            <person name="Lieberman T.D."/>
            <person name="Swanson P.K."/>
            <person name="Smith M."/>
            <person name="Roesemann S."/>
            <person name="Alexander J.E."/>
            <person name="Rich S.A."/>
            <person name="Livny J."/>
            <person name="Vlamakis H."/>
            <person name="Clish C."/>
            <person name="Bullock K."/>
            <person name="Deik A."/>
            <person name="Scott J."/>
            <person name="Pierce K.A."/>
            <person name="Xavier R.J."/>
            <person name="Alm E.J."/>
        </authorList>
    </citation>
    <scope>NUCLEOTIDE SEQUENCE [LARGE SCALE GENOMIC DNA]</scope>
    <source>
        <strain evidence="3 5">BIOML-A4</strain>
        <strain evidence="4 6">BIOML-A5</strain>
    </source>
</reference>
<evidence type="ECO:0000313" key="5">
    <source>
        <dbReference type="Proteomes" id="UP000433575"/>
    </source>
</evidence>
<dbReference type="PROSITE" id="PS51096">
    <property type="entry name" value="PTS_EIIA_TYPE_4"/>
    <property type="match status" value="1"/>
</dbReference>
<evidence type="ECO:0000313" key="6">
    <source>
        <dbReference type="Proteomes" id="UP000480929"/>
    </source>
</evidence>
<accession>A0A6N7SBT5</accession>
<name>A0A6N7SBT5_9FIRM</name>
<evidence type="ECO:0000313" key="3">
    <source>
        <dbReference type="EMBL" id="MSA91317.1"/>
    </source>
</evidence>
<sequence length="139" mass="16111">MRKVILTSHGHLAEGMQSAVNMILGCQADLEVYDLDHFDEPDMILERVRKKVEERPHDEFIILTDINNGSVHHQMMQLCLFPNVYVQTGMCLSLVLEVILSSPEMELEEMMAKAVRSTKDNMLGFNFRSIRETKEEELW</sequence>